<name>A0A0M3HNB0_ASCLU</name>
<keyword evidence="1" id="KW-1185">Reference proteome</keyword>
<dbReference type="AlphaFoldDB" id="A0A0M3HNB0"/>
<organism evidence="1 2">
    <name type="scientific">Ascaris lumbricoides</name>
    <name type="common">Giant roundworm</name>
    <dbReference type="NCBI Taxonomy" id="6252"/>
    <lineage>
        <taxon>Eukaryota</taxon>
        <taxon>Metazoa</taxon>
        <taxon>Ecdysozoa</taxon>
        <taxon>Nematoda</taxon>
        <taxon>Chromadorea</taxon>
        <taxon>Rhabditida</taxon>
        <taxon>Spirurina</taxon>
        <taxon>Ascaridomorpha</taxon>
        <taxon>Ascaridoidea</taxon>
        <taxon>Ascarididae</taxon>
        <taxon>Ascaris</taxon>
    </lineage>
</organism>
<dbReference type="Proteomes" id="UP000036681">
    <property type="component" value="Unplaced"/>
</dbReference>
<dbReference type="WBParaSite" id="ALUE_0000314301-mRNA-1">
    <property type="protein sequence ID" value="ALUE_0000314301-mRNA-1"/>
    <property type="gene ID" value="ALUE_0000314301"/>
</dbReference>
<proteinExistence type="predicted"/>
<evidence type="ECO:0000313" key="1">
    <source>
        <dbReference type="Proteomes" id="UP000036681"/>
    </source>
</evidence>
<accession>A0A0M3HNB0</accession>
<protein>
    <submittedName>
        <fullName evidence="2">Uncharacterized protein</fullName>
    </submittedName>
</protein>
<evidence type="ECO:0000313" key="2">
    <source>
        <dbReference type="WBParaSite" id="ALUE_0000314301-mRNA-1"/>
    </source>
</evidence>
<reference evidence="2" key="1">
    <citation type="submission" date="2017-02" db="UniProtKB">
        <authorList>
            <consortium name="WormBaseParasite"/>
        </authorList>
    </citation>
    <scope>IDENTIFICATION</scope>
</reference>
<sequence length="145" mass="16144">MPADLCVDVAESCALTKQRQHARTMANAMSTSGRAGIAVRVIPSATTNFCRRLDSAMFSRRIPMLQCTTQKLENGAMDDVSATINSQTAHLILPSQTKRCCLCVYYWLSSWRFAALLQMVSSRKEKITYLTGSINVYSVVTFFCI</sequence>